<evidence type="ECO:0000256" key="2">
    <source>
        <dbReference type="ARBA" id="ARBA00049988"/>
    </source>
</evidence>
<name>A0A418VU09_9PROT</name>
<dbReference type="PANTHER" id="PTHR35401:SF2">
    <property type="entry name" value="ABC-TYPE TRANSPORT SYSTEM"/>
    <property type="match status" value="1"/>
</dbReference>
<dbReference type="AlphaFoldDB" id="A0A418VU09"/>
<evidence type="ECO:0000256" key="1">
    <source>
        <dbReference type="ARBA" id="ARBA00022649"/>
    </source>
</evidence>
<dbReference type="EMBL" id="QYUK01000016">
    <property type="protein sequence ID" value="RJF80631.1"/>
    <property type="molecule type" value="Genomic_DNA"/>
</dbReference>
<dbReference type="PANTHER" id="PTHR35401">
    <property type="entry name" value="COPG FAMILY HELIX-TURN-HELIX PROTEIN-RELATED-RELATED"/>
    <property type="match status" value="1"/>
</dbReference>
<dbReference type="Pfam" id="PF08681">
    <property type="entry name" value="TacA1"/>
    <property type="match status" value="1"/>
</dbReference>
<dbReference type="InterPro" id="IPR014795">
    <property type="entry name" value="TacA_1-like"/>
</dbReference>
<comment type="similarity">
    <text evidence="2">Belongs to the TacA antitoxin family.</text>
</comment>
<dbReference type="SUPFAM" id="SSF47598">
    <property type="entry name" value="Ribbon-helix-helix"/>
    <property type="match status" value="1"/>
</dbReference>
<comment type="caution">
    <text evidence="3">The sequence shown here is derived from an EMBL/GenBank/DDBJ whole genome shotgun (WGS) entry which is preliminary data.</text>
</comment>
<gene>
    <name evidence="3" type="ORF">D3874_26345</name>
</gene>
<evidence type="ECO:0000313" key="3">
    <source>
        <dbReference type="EMBL" id="RJF80631.1"/>
    </source>
</evidence>
<dbReference type="InterPro" id="IPR010985">
    <property type="entry name" value="Ribbon_hlx_hlx"/>
</dbReference>
<accession>A0A418VU09</accession>
<protein>
    <submittedName>
        <fullName evidence="3">DUF1778 domain-containing protein</fullName>
    </submittedName>
</protein>
<keyword evidence="4" id="KW-1185">Reference proteome</keyword>
<dbReference type="GO" id="GO:0006355">
    <property type="term" value="P:regulation of DNA-templated transcription"/>
    <property type="evidence" value="ECO:0007669"/>
    <property type="project" value="InterPro"/>
</dbReference>
<reference evidence="3 4" key="1">
    <citation type="submission" date="2018-09" db="EMBL/GenBank/DDBJ databases">
        <authorList>
            <person name="Zhu H."/>
        </authorList>
    </citation>
    <scope>NUCLEOTIDE SEQUENCE [LARGE SCALE GENOMIC DNA]</scope>
    <source>
        <strain evidence="3 4">K1W22B-8</strain>
    </source>
</reference>
<dbReference type="Gene3D" id="1.20.5.780">
    <property type="entry name" value="Single helix bin"/>
    <property type="match status" value="1"/>
</dbReference>
<proteinExistence type="inferred from homology"/>
<dbReference type="Proteomes" id="UP000284605">
    <property type="component" value="Unassembled WGS sequence"/>
</dbReference>
<keyword evidence="1" id="KW-1277">Toxin-antitoxin system</keyword>
<organism evidence="3 4">
    <name type="scientific">Oleomonas cavernae</name>
    <dbReference type="NCBI Taxonomy" id="2320859"/>
    <lineage>
        <taxon>Bacteria</taxon>
        <taxon>Pseudomonadati</taxon>
        <taxon>Pseudomonadota</taxon>
        <taxon>Alphaproteobacteria</taxon>
        <taxon>Acetobacterales</taxon>
        <taxon>Acetobacteraceae</taxon>
        <taxon>Oleomonas</taxon>
    </lineage>
</organism>
<evidence type="ECO:0000313" key="4">
    <source>
        <dbReference type="Proteomes" id="UP000284605"/>
    </source>
</evidence>
<sequence>MVVHFNQETAMPRIAQRPDRISLRISAQAKRTLERAAAYADKSLTDFITEVAMQRADAIVREQEVISLSAQEWQRFQSLLLDPPAPNDKLIHALAEHSRIVRR</sequence>